<protein>
    <submittedName>
        <fullName evidence="1">Leucine rich repeats-containing protein</fullName>
    </submittedName>
</protein>
<accession>A0A146KE42</accession>
<feature type="non-terminal residue" evidence="1">
    <location>
        <position position="1"/>
    </location>
</feature>
<dbReference type="SUPFAM" id="SSF52058">
    <property type="entry name" value="L domain-like"/>
    <property type="match status" value="1"/>
</dbReference>
<reference evidence="1" key="1">
    <citation type="submission" date="2015-07" db="EMBL/GenBank/DDBJ databases">
        <title>Adaptation to a free-living lifestyle via gene acquisitions in the diplomonad Trepomonas sp. PC1.</title>
        <authorList>
            <person name="Xu F."/>
            <person name="Jerlstrom-Hultqvist J."/>
            <person name="Kolisko M."/>
            <person name="Simpson A.G.B."/>
            <person name="Roger A.J."/>
            <person name="Svard S.G."/>
            <person name="Andersson J.O."/>
        </authorList>
    </citation>
    <scope>NUCLEOTIDE SEQUENCE</scope>
    <source>
        <strain evidence="1">PC1</strain>
    </source>
</reference>
<feature type="non-terminal residue" evidence="1">
    <location>
        <position position="153"/>
    </location>
</feature>
<sequence>AFYQNQYLIYASIPNTERIGQSSFQGCHQLMEVSGSKIQVIGNSAFSECSNLCSIDLKYVQSIGSSAFNVCFRLNNINVQNAKLDGNPFETCPQLSRVQFGESLTNFFKGLKIEMSQKVGYYGKFQFNQQAQRIKHLQKDLKLKLRQHGVVKT</sequence>
<dbReference type="Pfam" id="PF13306">
    <property type="entry name" value="LRR_5"/>
    <property type="match status" value="1"/>
</dbReference>
<dbReference type="InterPro" id="IPR026906">
    <property type="entry name" value="LRR_5"/>
</dbReference>
<evidence type="ECO:0000313" key="1">
    <source>
        <dbReference type="EMBL" id="JAP94174.1"/>
    </source>
</evidence>
<name>A0A146KE42_9EUKA</name>
<dbReference type="EMBL" id="GDID01002432">
    <property type="protein sequence ID" value="JAP94174.1"/>
    <property type="molecule type" value="Transcribed_RNA"/>
</dbReference>
<gene>
    <name evidence="1" type="ORF">TPC1_13276</name>
</gene>
<organism evidence="1">
    <name type="scientific">Trepomonas sp. PC1</name>
    <dbReference type="NCBI Taxonomy" id="1076344"/>
    <lineage>
        <taxon>Eukaryota</taxon>
        <taxon>Metamonada</taxon>
        <taxon>Diplomonadida</taxon>
        <taxon>Hexamitidae</taxon>
        <taxon>Hexamitinae</taxon>
        <taxon>Trepomonas</taxon>
    </lineage>
</organism>
<dbReference type="InterPro" id="IPR053139">
    <property type="entry name" value="Surface_bspA-like"/>
</dbReference>
<dbReference type="InterPro" id="IPR032675">
    <property type="entry name" value="LRR_dom_sf"/>
</dbReference>
<dbReference type="PANTHER" id="PTHR45661:SF3">
    <property type="entry name" value="IG-LIKE DOMAIN-CONTAINING PROTEIN"/>
    <property type="match status" value="1"/>
</dbReference>
<dbReference type="AlphaFoldDB" id="A0A146KE42"/>
<dbReference type="PANTHER" id="PTHR45661">
    <property type="entry name" value="SURFACE ANTIGEN"/>
    <property type="match status" value="1"/>
</dbReference>
<dbReference type="Gene3D" id="3.80.10.10">
    <property type="entry name" value="Ribonuclease Inhibitor"/>
    <property type="match status" value="1"/>
</dbReference>
<proteinExistence type="predicted"/>